<feature type="compositionally biased region" description="Basic and acidic residues" evidence="1">
    <location>
        <begin position="196"/>
        <end position="213"/>
    </location>
</feature>
<feature type="compositionally biased region" description="Basic and acidic residues" evidence="1">
    <location>
        <begin position="108"/>
        <end position="117"/>
    </location>
</feature>
<feature type="region of interest" description="Disordered" evidence="1">
    <location>
        <begin position="1"/>
        <end position="263"/>
    </location>
</feature>
<proteinExistence type="predicted"/>
<evidence type="ECO:0000313" key="3">
    <source>
        <dbReference type="EMBL" id="EMC94996.1"/>
    </source>
</evidence>
<keyword evidence="4" id="KW-1185">Reference proteome</keyword>
<evidence type="ECO:0000313" key="4">
    <source>
        <dbReference type="Proteomes" id="UP000011761"/>
    </source>
</evidence>
<dbReference type="Pfam" id="PF12572">
    <property type="entry name" value="DUF3752"/>
    <property type="match status" value="1"/>
</dbReference>
<feature type="compositionally biased region" description="Acidic residues" evidence="1">
    <location>
        <begin position="61"/>
        <end position="74"/>
    </location>
</feature>
<dbReference type="EMBL" id="KB445557">
    <property type="protein sequence ID" value="EMC94996.1"/>
    <property type="molecule type" value="Genomic_DNA"/>
</dbReference>
<dbReference type="OrthoDB" id="73491at2759"/>
<organism evidence="3 4">
    <name type="scientific">Baudoinia panamericana (strain UAMH 10762)</name>
    <name type="common">Angels' share fungus</name>
    <name type="synonym">Baudoinia compniacensis (strain UAMH 10762)</name>
    <dbReference type="NCBI Taxonomy" id="717646"/>
    <lineage>
        <taxon>Eukaryota</taxon>
        <taxon>Fungi</taxon>
        <taxon>Dikarya</taxon>
        <taxon>Ascomycota</taxon>
        <taxon>Pezizomycotina</taxon>
        <taxon>Dothideomycetes</taxon>
        <taxon>Dothideomycetidae</taxon>
        <taxon>Mycosphaerellales</taxon>
        <taxon>Teratosphaeriaceae</taxon>
        <taxon>Baudoinia</taxon>
    </lineage>
</organism>
<dbReference type="HOGENOM" id="CLU_067132_0_0_1"/>
<dbReference type="OMA" id="NKAADFG"/>
<evidence type="ECO:0000259" key="2">
    <source>
        <dbReference type="Pfam" id="PF12572"/>
    </source>
</evidence>
<feature type="compositionally biased region" description="Basic and acidic residues" evidence="1">
    <location>
        <begin position="154"/>
        <end position="175"/>
    </location>
</feature>
<evidence type="ECO:0000256" key="1">
    <source>
        <dbReference type="SAM" id="MobiDB-lite"/>
    </source>
</evidence>
<feature type="domain" description="DUF3752" evidence="2">
    <location>
        <begin position="121"/>
        <end position="270"/>
    </location>
</feature>
<gene>
    <name evidence="3" type="ORF">BAUCODRAFT_34994</name>
</gene>
<dbReference type="KEGG" id="bcom:BAUCODRAFT_34994"/>
<feature type="compositionally biased region" description="Basic and acidic residues" evidence="1">
    <location>
        <begin position="28"/>
        <end position="40"/>
    </location>
</feature>
<dbReference type="InterPro" id="IPR022226">
    <property type="entry name" value="DUF3752"/>
</dbReference>
<reference evidence="3 4" key="1">
    <citation type="journal article" date="2012" name="PLoS Pathog.">
        <title>Diverse lifestyles and strategies of plant pathogenesis encoded in the genomes of eighteen Dothideomycetes fungi.</title>
        <authorList>
            <person name="Ohm R.A."/>
            <person name="Feau N."/>
            <person name="Henrissat B."/>
            <person name="Schoch C.L."/>
            <person name="Horwitz B.A."/>
            <person name="Barry K.W."/>
            <person name="Condon B.J."/>
            <person name="Copeland A.C."/>
            <person name="Dhillon B."/>
            <person name="Glaser F."/>
            <person name="Hesse C.N."/>
            <person name="Kosti I."/>
            <person name="LaButti K."/>
            <person name="Lindquist E.A."/>
            <person name="Lucas S."/>
            <person name="Salamov A.A."/>
            <person name="Bradshaw R.E."/>
            <person name="Ciuffetti L."/>
            <person name="Hamelin R.C."/>
            <person name="Kema G.H.J."/>
            <person name="Lawrence C."/>
            <person name="Scott J.A."/>
            <person name="Spatafora J.W."/>
            <person name="Turgeon B.G."/>
            <person name="de Wit P.J.G.M."/>
            <person name="Zhong S."/>
            <person name="Goodwin S.B."/>
            <person name="Grigoriev I.V."/>
        </authorList>
    </citation>
    <scope>NUCLEOTIDE SEQUENCE [LARGE SCALE GENOMIC DNA]</scope>
    <source>
        <strain evidence="3 4">UAMH 10762</strain>
    </source>
</reference>
<dbReference type="PANTHER" id="PTHR46370">
    <property type="entry name" value="GPALPP MOTIFS-CONTAINING PROTEIN 1"/>
    <property type="match status" value="1"/>
</dbReference>
<dbReference type="eggNOG" id="ENOG502RXM1">
    <property type="taxonomic scope" value="Eukaryota"/>
</dbReference>
<dbReference type="AlphaFoldDB" id="M2MEL4"/>
<feature type="compositionally biased region" description="Basic and acidic residues" evidence="1">
    <location>
        <begin position="222"/>
        <end position="246"/>
    </location>
</feature>
<dbReference type="GeneID" id="19112578"/>
<dbReference type="InterPro" id="IPR046331">
    <property type="entry name" value="GPAM1-like"/>
</dbReference>
<name>M2MEL4_BAUPA</name>
<dbReference type="RefSeq" id="XP_007677384.1">
    <property type="nucleotide sequence ID" value="XM_007679194.1"/>
</dbReference>
<protein>
    <recommendedName>
        <fullName evidence="2">DUF3752 domain-containing protein</fullName>
    </recommendedName>
</protein>
<dbReference type="Proteomes" id="UP000011761">
    <property type="component" value="Unassembled WGS sequence"/>
</dbReference>
<accession>M2MEL4</accession>
<sequence>MSGIGPGLPPHLIAKRKRQQADDLQDEAGAKGNDESEKRPRVIGPAMPPASLDERPLEPAIEADADSEGDEDDFGPALPTINTNKPALPTLDVGNAELNVAPTGYDGSSERTKRDEWMMMPPEQDGLAARMDPTKQRPRGFNTGKSAKGPDAAADDKSAWNETPEQRQKRLRDEVMGVSKAAPPASMTAARSTTSVREDVESLRKKQDIEKARGPSLMNQHEQAKGNDADDDPSKRAFDREKDMRSGMRVGNAQRKQMLDKAAGFSAKFSGGSYL</sequence>
<dbReference type="PANTHER" id="PTHR46370:SF1">
    <property type="entry name" value="GPALPP MOTIFS-CONTAINING PROTEIN 1"/>
    <property type="match status" value="1"/>
</dbReference>